<dbReference type="STRING" id="1805236.AUK13_00870"/>
<dbReference type="AlphaFoldDB" id="A0A1J5FJC5"/>
<organism evidence="1 2">
    <name type="scientific">Candidatus Kuenenbacteria bacterium CG2_30_39_24</name>
    <dbReference type="NCBI Taxonomy" id="1805236"/>
    <lineage>
        <taxon>Bacteria</taxon>
        <taxon>Candidatus Kueneniibacteriota</taxon>
    </lineage>
</organism>
<evidence type="ECO:0000313" key="1">
    <source>
        <dbReference type="EMBL" id="OIP56519.1"/>
    </source>
</evidence>
<proteinExistence type="predicted"/>
<reference evidence="1 2" key="1">
    <citation type="journal article" date="2016" name="Environ. Microbiol.">
        <title>Genomic resolution of a cold subsurface aquifer community provides metabolic insights for novel microbes adapted to high CO concentrations.</title>
        <authorList>
            <person name="Probst A.J."/>
            <person name="Castelle C.J."/>
            <person name="Singh A."/>
            <person name="Brown C.T."/>
            <person name="Anantharaman K."/>
            <person name="Sharon I."/>
            <person name="Hug L.A."/>
            <person name="Burstein D."/>
            <person name="Emerson J.B."/>
            <person name="Thomas B.C."/>
            <person name="Banfield J.F."/>
        </authorList>
    </citation>
    <scope>NUCLEOTIDE SEQUENCE [LARGE SCALE GENOMIC DNA]</scope>
    <source>
        <strain evidence="1">CG2_30_39_24</strain>
    </source>
</reference>
<dbReference type="Proteomes" id="UP000183922">
    <property type="component" value="Unassembled WGS sequence"/>
</dbReference>
<evidence type="ECO:0000313" key="2">
    <source>
        <dbReference type="Proteomes" id="UP000183922"/>
    </source>
</evidence>
<comment type="caution">
    <text evidence="1">The sequence shown here is derived from an EMBL/GenBank/DDBJ whole genome shotgun (WGS) entry which is preliminary data.</text>
</comment>
<name>A0A1J5FJC5_9BACT</name>
<protein>
    <submittedName>
        <fullName evidence="1">Uncharacterized protein</fullName>
    </submittedName>
</protein>
<accession>A0A1J5FJC5</accession>
<dbReference type="EMBL" id="MNYR01000013">
    <property type="protein sequence ID" value="OIP56519.1"/>
    <property type="molecule type" value="Genomic_DNA"/>
</dbReference>
<gene>
    <name evidence="1" type="ORF">AUK13_00870</name>
</gene>
<sequence length="106" mass="12279">MNRDNPIEEKTPDVEQKDKKNDLKKYYEILDNRGPIMPNDFKTAIQMAADNYEDDPEMAARILHLILARTELDVLAVLYDYKGMLKLAEQIGPWAVEKVKELKGDK</sequence>